<organism evidence="1 2">
    <name type="scientific">Roseococcus pinisoli</name>
    <dbReference type="NCBI Taxonomy" id="2835040"/>
    <lineage>
        <taxon>Bacteria</taxon>
        <taxon>Pseudomonadati</taxon>
        <taxon>Pseudomonadota</taxon>
        <taxon>Alphaproteobacteria</taxon>
        <taxon>Acetobacterales</taxon>
        <taxon>Roseomonadaceae</taxon>
        <taxon>Roseococcus</taxon>
    </lineage>
</organism>
<dbReference type="RefSeq" id="WP_213671053.1">
    <property type="nucleotide sequence ID" value="NZ_JAHCDA010000003.1"/>
</dbReference>
<dbReference type="Proteomes" id="UP000766336">
    <property type="component" value="Unassembled WGS sequence"/>
</dbReference>
<proteinExistence type="predicted"/>
<comment type="caution">
    <text evidence="1">The sequence shown here is derived from an EMBL/GenBank/DDBJ whole genome shotgun (WGS) entry which is preliminary data.</text>
</comment>
<keyword evidence="2" id="KW-1185">Reference proteome</keyword>
<protein>
    <submittedName>
        <fullName evidence="1">Phage tail protein</fullName>
    </submittedName>
</protein>
<evidence type="ECO:0000313" key="1">
    <source>
        <dbReference type="EMBL" id="MBS7812345.1"/>
    </source>
</evidence>
<dbReference type="EMBL" id="JAHCDA010000003">
    <property type="protein sequence ID" value="MBS7812345.1"/>
    <property type="molecule type" value="Genomic_DNA"/>
</dbReference>
<sequence length="119" mass="13886">MALATFLPDPPPSLTSKREIDFKIFEAEFGNGYKQRTLDGTNPRRDKWTLIWTNLSKDEADAIENFMIETKCVTAFYWLSPRDTVTKKWTVQPKWERTQVEGDTDTFQCVIIQDFTLVT</sequence>
<evidence type="ECO:0000313" key="2">
    <source>
        <dbReference type="Proteomes" id="UP000766336"/>
    </source>
</evidence>
<gene>
    <name evidence="1" type="ORF">KHU32_15450</name>
</gene>
<dbReference type="InterPro" id="IPR010265">
    <property type="entry name" value="Phage_lambda_TipM"/>
</dbReference>
<name>A0ABS5QHB4_9PROT</name>
<accession>A0ABS5QHB4</accession>
<reference evidence="1 2" key="1">
    <citation type="submission" date="2021-05" db="EMBL/GenBank/DDBJ databases">
        <title>Roseococcus sp. XZZS9, whole genome shotgun sequencing project.</title>
        <authorList>
            <person name="Zhao G."/>
            <person name="Shen L."/>
        </authorList>
    </citation>
    <scope>NUCLEOTIDE SEQUENCE [LARGE SCALE GENOMIC DNA]</scope>
    <source>
        <strain evidence="1 2">XZZS9</strain>
    </source>
</reference>
<dbReference type="Pfam" id="PF05939">
    <property type="entry name" value="Phage_min_tail"/>
    <property type="match status" value="1"/>
</dbReference>